<proteinExistence type="predicted"/>
<keyword evidence="2" id="KW-1185">Reference proteome</keyword>
<evidence type="ECO:0000313" key="1">
    <source>
        <dbReference type="EMBL" id="OMJ83650.1"/>
    </source>
</evidence>
<dbReference type="Proteomes" id="UP000187209">
    <property type="component" value="Unassembled WGS sequence"/>
</dbReference>
<organism evidence="1 2">
    <name type="scientific">Stentor coeruleus</name>
    <dbReference type="NCBI Taxonomy" id="5963"/>
    <lineage>
        <taxon>Eukaryota</taxon>
        <taxon>Sar</taxon>
        <taxon>Alveolata</taxon>
        <taxon>Ciliophora</taxon>
        <taxon>Postciliodesmatophora</taxon>
        <taxon>Heterotrichea</taxon>
        <taxon>Heterotrichida</taxon>
        <taxon>Stentoridae</taxon>
        <taxon>Stentor</taxon>
    </lineage>
</organism>
<evidence type="ECO:0000313" key="2">
    <source>
        <dbReference type="Proteomes" id="UP000187209"/>
    </source>
</evidence>
<protein>
    <recommendedName>
        <fullName evidence="3">F-box domain-containing protein</fullName>
    </recommendedName>
</protein>
<dbReference type="EMBL" id="MPUH01000296">
    <property type="protein sequence ID" value="OMJ83650.1"/>
    <property type="molecule type" value="Genomic_DNA"/>
</dbReference>
<accession>A0A1R2C3U6</accession>
<name>A0A1R2C3U6_9CILI</name>
<reference evidence="1 2" key="1">
    <citation type="submission" date="2016-11" db="EMBL/GenBank/DDBJ databases">
        <title>The macronuclear genome of Stentor coeruleus: a giant cell with tiny introns.</title>
        <authorList>
            <person name="Slabodnick M."/>
            <person name="Ruby J.G."/>
            <person name="Reiff S.B."/>
            <person name="Swart E.C."/>
            <person name="Gosai S."/>
            <person name="Prabakaran S."/>
            <person name="Witkowska E."/>
            <person name="Larue G.E."/>
            <person name="Fisher S."/>
            <person name="Freeman R.M."/>
            <person name="Gunawardena J."/>
            <person name="Chu W."/>
            <person name="Stover N.A."/>
            <person name="Gregory B.D."/>
            <person name="Nowacki M."/>
            <person name="Derisi J."/>
            <person name="Roy S.W."/>
            <person name="Marshall W.F."/>
            <person name="Sood P."/>
        </authorList>
    </citation>
    <scope>NUCLEOTIDE SEQUENCE [LARGE SCALE GENOMIC DNA]</scope>
    <source>
        <strain evidence="1">WM001</strain>
    </source>
</reference>
<evidence type="ECO:0008006" key="3">
    <source>
        <dbReference type="Google" id="ProtNLM"/>
    </source>
</evidence>
<dbReference type="OrthoDB" id="322143at2759"/>
<dbReference type="AlphaFoldDB" id="A0A1R2C3U6"/>
<gene>
    <name evidence="1" type="ORF">SteCoe_15377</name>
</gene>
<dbReference type="InterPro" id="IPR036047">
    <property type="entry name" value="F-box-like_dom_sf"/>
</dbReference>
<dbReference type="SUPFAM" id="SSF81383">
    <property type="entry name" value="F-box domain"/>
    <property type="match status" value="1"/>
</dbReference>
<comment type="caution">
    <text evidence="1">The sequence shown here is derived from an EMBL/GenBank/DDBJ whole genome shotgun (WGS) entry which is preliminary data.</text>
</comment>
<sequence>MLSLFNRFISRMRSTHPVLGNRNLLIFIMEYLDGEDLFQVYQVCFSFRTTIQSMPCFEITMLRFTMKESNKCIEKLKAANSPPQPIYRLPVKTFNTTFPLMFMKRKAEIKPKQKIQQETSISEAEKEKWIKFVDYFHMYARDKGFKIQKREDFSNEDDWKRYKLDFTGFYHSYVDHIKTARSKERVSQFNLKNHLFNQYEKLVNNMNFRFCFNKKPVPEIKNEGKKVFIRKRDELFRDYL</sequence>